<dbReference type="OrthoDB" id="1683231at2"/>
<proteinExistence type="predicted"/>
<keyword evidence="4" id="KW-1185">Reference proteome</keyword>
<dbReference type="SMART" id="SM00909">
    <property type="entry name" value="Germane"/>
    <property type="match status" value="1"/>
</dbReference>
<evidence type="ECO:0000313" key="3">
    <source>
        <dbReference type="EMBL" id="CCJ34003.1"/>
    </source>
</evidence>
<keyword evidence="1" id="KW-0732">Signal</keyword>
<dbReference type="STRING" id="857293.CAAU_1919"/>
<feature type="chain" id="PRO_5039001100" description="GerMN domain-containing protein" evidence="1">
    <location>
        <begin position="19"/>
        <end position="345"/>
    </location>
</feature>
<gene>
    <name evidence="3" type="ORF">CAAU_1919</name>
</gene>
<dbReference type="EMBL" id="CAKP01000098">
    <property type="protein sequence ID" value="CCJ34003.1"/>
    <property type="molecule type" value="Genomic_DNA"/>
</dbReference>
<evidence type="ECO:0000313" key="4">
    <source>
        <dbReference type="Proteomes" id="UP000007652"/>
    </source>
</evidence>
<name>I7LJW6_9CLOT</name>
<dbReference type="Pfam" id="PF10646">
    <property type="entry name" value="Germane"/>
    <property type="match status" value="1"/>
</dbReference>
<dbReference type="Proteomes" id="UP000007652">
    <property type="component" value="Unassembled WGS sequence"/>
</dbReference>
<organism evidence="3 4">
    <name type="scientific">Caloramator australicus RC3</name>
    <dbReference type="NCBI Taxonomy" id="857293"/>
    <lineage>
        <taxon>Bacteria</taxon>
        <taxon>Bacillati</taxon>
        <taxon>Bacillota</taxon>
        <taxon>Clostridia</taxon>
        <taxon>Eubacteriales</taxon>
        <taxon>Clostridiaceae</taxon>
        <taxon>Caloramator</taxon>
    </lineage>
</organism>
<evidence type="ECO:0000256" key="1">
    <source>
        <dbReference type="SAM" id="SignalP"/>
    </source>
</evidence>
<accession>I7LJW6</accession>
<protein>
    <recommendedName>
        <fullName evidence="2">GerMN domain-containing protein</fullName>
    </recommendedName>
</protein>
<dbReference type="eggNOG" id="COG5401">
    <property type="taxonomic scope" value="Bacteria"/>
</dbReference>
<evidence type="ECO:0000259" key="2">
    <source>
        <dbReference type="SMART" id="SM00909"/>
    </source>
</evidence>
<sequence>MKKIFVIFLISIFFISCAQKLPNTNQNNEPSKKYTVKDYFPFVADRRMKYQGIGNEYAEKDVYVDFIKDNRIQLRVINPGTTLAQVYEIKDGELRFIRSQEEFYYRDNIIDSQNSNYEILLKEPIEVGTTWTTREGNKRYISDLEKEIVTPYGSFKALEVTTEGKDYKTYDYYVINVGHVKSVFDFNGNKIETTIEKIEQDIPVVQTVKFYYPDFENDRIAFVKQKLEFKTNDTVIQKFESFLKTPPKEGLTKILGPNSKINSLYLIPNENKVYIDLSKEFVSDMNAGSSLEAMIIQSLVNTLGDYYNVDKVYISLDGRPYESGHIAISKDEYFKVDYNNAIELK</sequence>
<dbReference type="RefSeq" id="WP_008909260.1">
    <property type="nucleotide sequence ID" value="NZ_CAKP01000098.1"/>
</dbReference>
<comment type="caution">
    <text evidence="3">The sequence shown here is derived from an EMBL/GenBank/DDBJ whole genome shotgun (WGS) entry which is preliminary data.</text>
</comment>
<dbReference type="PROSITE" id="PS51257">
    <property type="entry name" value="PROKAR_LIPOPROTEIN"/>
    <property type="match status" value="1"/>
</dbReference>
<dbReference type="InterPro" id="IPR019606">
    <property type="entry name" value="GerMN"/>
</dbReference>
<feature type="domain" description="GerMN" evidence="2">
    <location>
        <begin position="235"/>
        <end position="325"/>
    </location>
</feature>
<feature type="signal peptide" evidence="1">
    <location>
        <begin position="1"/>
        <end position="18"/>
    </location>
</feature>
<dbReference type="AlphaFoldDB" id="I7LJW6"/>
<reference evidence="3 4" key="1">
    <citation type="journal article" date="2011" name="J. Bacteriol.">
        <title>Draft genome sequence of Caloramator australicus strain RC3T, a thermoanaerobe from the Great Artesian Basin of Australia.</title>
        <authorList>
            <person name="Ogg C.D."/>
            <person name="Patel B.K.C."/>
        </authorList>
    </citation>
    <scope>NUCLEOTIDE SEQUENCE [LARGE SCALE GENOMIC DNA]</scope>
    <source>
        <strain evidence="3 4">RC3</strain>
    </source>
</reference>